<dbReference type="InterPro" id="IPR003594">
    <property type="entry name" value="HATPase_dom"/>
</dbReference>
<dbReference type="AlphaFoldDB" id="A0A078KU64"/>
<dbReference type="GO" id="GO:0000155">
    <property type="term" value="F:phosphorelay sensor kinase activity"/>
    <property type="evidence" value="ECO:0007669"/>
    <property type="project" value="InterPro"/>
</dbReference>
<keyword evidence="6" id="KW-0808">Transferase</keyword>
<evidence type="ECO:0000256" key="8">
    <source>
        <dbReference type="ARBA" id="ARBA00022777"/>
    </source>
</evidence>
<accession>A0A078KU64</accession>
<keyword evidence="8 15" id="KW-0418">Kinase</keyword>
<dbReference type="CDD" id="cd06225">
    <property type="entry name" value="HAMP"/>
    <property type="match status" value="1"/>
</dbReference>
<dbReference type="Gene3D" id="6.10.340.10">
    <property type="match status" value="1"/>
</dbReference>
<evidence type="ECO:0000256" key="11">
    <source>
        <dbReference type="ARBA" id="ARBA00023136"/>
    </source>
</evidence>
<organism evidence="15 16">
    <name type="scientific">[Clostridium] cellulosi</name>
    <dbReference type="NCBI Taxonomy" id="29343"/>
    <lineage>
        <taxon>Bacteria</taxon>
        <taxon>Bacillati</taxon>
        <taxon>Bacillota</taxon>
        <taxon>Clostridia</taxon>
        <taxon>Eubacteriales</taxon>
        <taxon>Oscillospiraceae</taxon>
        <taxon>Oscillospiraceae incertae sedis</taxon>
    </lineage>
</organism>
<keyword evidence="9 12" id="KW-1133">Transmembrane helix</keyword>
<evidence type="ECO:0000256" key="6">
    <source>
        <dbReference type="ARBA" id="ARBA00022679"/>
    </source>
</evidence>
<name>A0A078KU64_9FIRM</name>
<dbReference type="Proteomes" id="UP000032431">
    <property type="component" value="Chromosome I"/>
</dbReference>
<protein>
    <recommendedName>
        <fullName evidence="3">histidine kinase</fullName>
        <ecNumber evidence="3">2.7.13.3</ecNumber>
    </recommendedName>
</protein>
<feature type="transmembrane region" description="Helical" evidence="12">
    <location>
        <begin position="21"/>
        <end position="39"/>
    </location>
</feature>
<evidence type="ECO:0000256" key="4">
    <source>
        <dbReference type="ARBA" id="ARBA00022475"/>
    </source>
</evidence>
<dbReference type="InterPro" id="IPR050640">
    <property type="entry name" value="Bact_2-comp_sensor_kinase"/>
</dbReference>
<dbReference type="SUPFAM" id="SSF55874">
    <property type="entry name" value="ATPase domain of HSP90 chaperone/DNA topoisomerase II/histidine kinase"/>
    <property type="match status" value="1"/>
</dbReference>
<evidence type="ECO:0000256" key="9">
    <source>
        <dbReference type="ARBA" id="ARBA00022989"/>
    </source>
</evidence>
<evidence type="ECO:0000256" key="10">
    <source>
        <dbReference type="ARBA" id="ARBA00023012"/>
    </source>
</evidence>
<evidence type="ECO:0000256" key="12">
    <source>
        <dbReference type="SAM" id="Phobius"/>
    </source>
</evidence>
<sequence length="610" mass="69122">MKSIKKPKRIKLPNKLSIKIPLAYFIVIIVTVAFSSAVLNKINSDSAQKKVSEASFKTITSIKTNVDLMIENVDNYSKMMLSDSNLQSLLKEGNVYSNLQTQAKVSKYIYNLIMAEPVIDSVYIFDNNGSSGNCFYVGQQAPPTLVKSSIKDASWYTEAIKNNGKYILRINGGGIFSNSRGNYVSFIRLIRDVNTASNLGMMIINIPESAFVQSYEEVVEENSLQVVILDEQNNIIAPNISDKTSDNKSMDFFKNVLSKNIDNMQQKLSHDSIDYMKISDNSQKYIISYLTDENTGWKYISIIPHNAIKTENNSMFFLTVLFILINGVIFFVSSFLISKSTITPIHQLLHSMKKVNEGNFCEITIKPNNDEFQQLFDGYNAMIRQINQLLERVIEEQKTIRKAELYTLQAQIKPHFLYNILDSIASLAISGETEQVCNLVESLGNYYRISVSKGKEVITVGEEIEMVRNYLNIQKIRYQDLFEVEYHVDESCLEYPILKLVLQPLVENSLYHGIRQKGTPGIIIITVREVENKICLSVEDDGVGMTKEQIDMIMTDGTNDQGKSFGLRGTIKRLQIFYGDENCIKIESEPNKGTKITLMIPRGSINRGES</sequence>
<evidence type="ECO:0000259" key="14">
    <source>
        <dbReference type="PROSITE" id="PS50885"/>
    </source>
</evidence>
<dbReference type="OrthoDB" id="138378at2"/>
<dbReference type="Pfam" id="PF02518">
    <property type="entry name" value="HATPase_c"/>
    <property type="match status" value="1"/>
</dbReference>
<evidence type="ECO:0000313" key="15">
    <source>
        <dbReference type="EMBL" id="CDZ24715.1"/>
    </source>
</evidence>
<feature type="domain" description="HAMP" evidence="14">
    <location>
        <begin position="339"/>
        <end position="391"/>
    </location>
</feature>
<evidence type="ECO:0000259" key="13">
    <source>
        <dbReference type="PROSITE" id="PS50109"/>
    </source>
</evidence>
<dbReference type="SMART" id="SM00387">
    <property type="entry name" value="HATPase_c"/>
    <property type="match status" value="1"/>
</dbReference>
<gene>
    <name evidence="15" type="ORF">CCDG5_1606</name>
</gene>
<evidence type="ECO:0000256" key="7">
    <source>
        <dbReference type="ARBA" id="ARBA00022692"/>
    </source>
</evidence>
<dbReference type="Pfam" id="PF02743">
    <property type="entry name" value="dCache_1"/>
    <property type="match status" value="1"/>
</dbReference>
<dbReference type="EC" id="2.7.13.3" evidence="3"/>
<keyword evidence="7 12" id="KW-0812">Transmembrane</keyword>
<dbReference type="PATRIC" id="fig|29343.3.peg.1691"/>
<evidence type="ECO:0000256" key="5">
    <source>
        <dbReference type="ARBA" id="ARBA00022553"/>
    </source>
</evidence>
<dbReference type="InterPro" id="IPR010559">
    <property type="entry name" value="Sig_transdc_His_kin_internal"/>
</dbReference>
<dbReference type="GO" id="GO:0005886">
    <property type="term" value="C:plasma membrane"/>
    <property type="evidence" value="ECO:0007669"/>
    <property type="project" value="UniProtKB-SubCell"/>
</dbReference>
<evidence type="ECO:0000256" key="3">
    <source>
        <dbReference type="ARBA" id="ARBA00012438"/>
    </source>
</evidence>
<dbReference type="SUPFAM" id="SSF158472">
    <property type="entry name" value="HAMP domain-like"/>
    <property type="match status" value="1"/>
</dbReference>
<feature type="transmembrane region" description="Helical" evidence="12">
    <location>
        <begin position="315"/>
        <end position="337"/>
    </location>
</feature>
<dbReference type="InterPro" id="IPR033479">
    <property type="entry name" value="dCache_1"/>
</dbReference>
<keyword evidence="5" id="KW-0597">Phosphoprotein</keyword>
<evidence type="ECO:0000256" key="2">
    <source>
        <dbReference type="ARBA" id="ARBA00004651"/>
    </source>
</evidence>
<dbReference type="HOGENOM" id="CLU_020473_6_1_9"/>
<keyword evidence="10" id="KW-0902">Two-component regulatory system</keyword>
<keyword evidence="11 12" id="KW-0472">Membrane</keyword>
<dbReference type="PANTHER" id="PTHR34220:SF7">
    <property type="entry name" value="SENSOR HISTIDINE KINASE YPDA"/>
    <property type="match status" value="1"/>
</dbReference>
<dbReference type="InterPro" id="IPR036890">
    <property type="entry name" value="HATPase_C_sf"/>
</dbReference>
<dbReference type="PANTHER" id="PTHR34220">
    <property type="entry name" value="SENSOR HISTIDINE KINASE YPDA"/>
    <property type="match status" value="1"/>
</dbReference>
<dbReference type="KEGG" id="ccel:CCDG5_1606"/>
<keyword evidence="4" id="KW-1003">Cell membrane</keyword>
<dbReference type="InterPro" id="IPR005467">
    <property type="entry name" value="His_kinase_dom"/>
</dbReference>
<dbReference type="STRING" id="29343.CCDG5_1606"/>
<feature type="domain" description="Histidine kinase" evidence="13">
    <location>
        <begin position="498"/>
        <end position="604"/>
    </location>
</feature>
<dbReference type="InterPro" id="IPR003660">
    <property type="entry name" value="HAMP_dom"/>
</dbReference>
<dbReference type="EMBL" id="LM995447">
    <property type="protein sequence ID" value="CDZ24715.1"/>
    <property type="molecule type" value="Genomic_DNA"/>
</dbReference>
<evidence type="ECO:0000256" key="1">
    <source>
        <dbReference type="ARBA" id="ARBA00000085"/>
    </source>
</evidence>
<comment type="subcellular location">
    <subcellularLocation>
        <location evidence="2">Cell membrane</location>
        <topology evidence="2">Multi-pass membrane protein</topology>
    </subcellularLocation>
</comment>
<dbReference type="PROSITE" id="PS50109">
    <property type="entry name" value="HIS_KIN"/>
    <property type="match status" value="1"/>
</dbReference>
<keyword evidence="16" id="KW-1185">Reference proteome</keyword>
<comment type="catalytic activity">
    <reaction evidence="1">
        <text>ATP + protein L-histidine = ADP + protein N-phospho-L-histidine.</text>
        <dbReference type="EC" id="2.7.13.3"/>
    </reaction>
</comment>
<dbReference type="Pfam" id="PF06580">
    <property type="entry name" value="His_kinase"/>
    <property type="match status" value="1"/>
</dbReference>
<dbReference type="Gene3D" id="3.30.565.10">
    <property type="entry name" value="Histidine kinase-like ATPase, C-terminal domain"/>
    <property type="match status" value="1"/>
</dbReference>
<dbReference type="PROSITE" id="PS50885">
    <property type="entry name" value="HAMP"/>
    <property type="match status" value="1"/>
</dbReference>
<evidence type="ECO:0000313" key="16">
    <source>
        <dbReference type="Proteomes" id="UP000032431"/>
    </source>
</evidence>
<proteinExistence type="predicted"/>
<reference evidence="16" key="1">
    <citation type="submission" date="2014-07" db="EMBL/GenBank/DDBJ databases">
        <authorList>
            <person name="Wibberg D."/>
        </authorList>
    </citation>
    <scope>NUCLEOTIDE SEQUENCE [LARGE SCALE GENOMIC DNA]</scope>
    <source>
        <strain evidence="16">DG5</strain>
    </source>
</reference>